<keyword evidence="1" id="KW-0812">Transmembrane</keyword>
<reference evidence="4" key="5">
    <citation type="submission" date="2018-11" db="EMBL/GenBank/DDBJ databases">
        <title>Characterization of plant carbon substrate utilization by Auxenochlorella protothecoides.</title>
        <authorList>
            <person name="Vogler B.W."/>
            <person name="Starkenburg S.R."/>
            <person name="Sudasinghe N."/>
            <person name="Schambach J.Y."/>
            <person name="Rollin J.A."/>
            <person name="Pattathil S."/>
            <person name="Barry A.N."/>
        </authorList>
    </citation>
    <scope>NUCLEOTIDE SEQUENCE [LARGE SCALE GENOMIC DNA]</scope>
    <source>
        <strain evidence="4">UTEX 25</strain>
    </source>
</reference>
<reference evidence="4" key="4">
    <citation type="submission" date="2018-10" db="EMBL/GenBank/DDBJ databases">
        <authorList>
            <person name="Hovde B."/>
            <person name="Zhang X."/>
        </authorList>
    </citation>
    <scope>NUCLEOTIDE SEQUENCE [LARGE SCALE GENOMIC DNA]</scope>
    <source>
        <strain evidence="4">UTEX 25</strain>
    </source>
</reference>
<proteinExistence type="predicted"/>
<evidence type="ECO:0000313" key="3">
    <source>
        <dbReference type="EMBL" id="KFM22513.1"/>
    </source>
</evidence>
<organism evidence="3 5">
    <name type="scientific">Auxenochlorella protothecoides</name>
    <name type="common">Green microalga</name>
    <name type="synonym">Chlorella protothecoides</name>
    <dbReference type="NCBI Taxonomy" id="3075"/>
    <lineage>
        <taxon>Eukaryota</taxon>
        <taxon>Viridiplantae</taxon>
        <taxon>Chlorophyta</taxon>
        <taxon>core chlorophytes</taxon>
        <taxon>Trebouxiophyceae</taxon>
        <taxon>Chlorellales</taxon>
        <taxon>Chlorellaceae</taxon>
        <taxon>Auxenochlorella</taxon>
    </lineage>
</organism>
<dbReference type="EMBL" id="APJO01001076">
    <property type="protein sequence ID" value="KFM22513.1"/>
    <property type="molecule type" value="Genomic_DNA"/>
</dbReference>
<dbReference type="EMBL" id="GDKF01004012">
    <property type="protein sequence ID" value="JAT74610.1"/>
    <property type="molecule type" value="Transcribed_RNA"/>
</dbReference>
<dbReference type="EMBL" id="QOKY01000199">
    <property type="protein sequence ID" value="RMZ53202.1"/>
    <property type="molecule type" value="Genomic_DNA"/>
</dbReference>
<feature type="transmembrane region" description="Helical" evidence="1">
    <location>
        <begin position="87"/>
        <end position="107"/>
    </location>
</feature>
<dbReference type="RefSeq" id="XP_011401019.1">
    <property type="nucleotide sequence ID" value="XM_011402717.1"/>
</dbReference>
<evidence type="ECO:0000313" key="4">
    <source>
        <dbReference type="EMBL" id="RMZ53202.1"/>
    </source>
</evidence>
<evidence type="ECO:0000313" key="2">
    <source>
        <dbReference type="EMBL" id="JAT74610.1"/>
    </source>
</evidence>
<reference evidence="2" key="2">
    <citation type="submission" date="2015-08" db="EMBL/GenBank/DDBJ databases">
        <authorList>
            <person name="Babu N.S."/>
            <person name="Beckwith C.J."/>
            <person name="Beseler K.G."/>
            <person name="Brison A."/>
            <person name="Carone J.V."/>
            <person name="Caskin T.P."/>
            <person name="Diamond M."/>
            <person name="Durham M.E."/>
            <person name="Foxe J.M."/>
            <person name="Go M."/>
            <person name="Henderson B.A."/>
            <person name="Jones I.B."/>
            <person name="McGettigan J.A."/>
            <person name="Micheletti S.J."/>
            <person name="Nasrallah M.E."/>
            <person name="Ortiz D."/>
            <person name="Piller C.R."/>
            <person name="Privatt S.R."/>
            <person name="Schneider S.L."/>
            <person name="Sharp S."/>
            <person name="Smith T.C."/>
            <person name="Stanton J.D."/>
            <person name="Ullery H.E."/>
            <person name="Wilson R.J."/>
            <person name="Serrano M.G."/>
            <person name="Buck G."/>
            <person name="Lee V."/>
            <person name="Wang Y."/>
            <person name="Carvalho R."/>
            <person name="Voegtly L."/>
            <person name="Shi R."/>
            <person name="Duckworth R."/>
            <person name="Johnson A."/>
            <person name="Loviza R."/>
            <person name="Walstead R."/>
            <person name="Shah Z."/>
            <person name="Kiflezghi M."/>
            <person name="Wade K."/>
            <person name="Ball S.L."/>
            <person name="Bradley K.W."/>
            <person name="Asai D.J."/>
            <person name="Bowman C.A."/>
            <person name="Russell D.A."/>
            <person name="Pope W.H."/>
            <person name="Jacobs-Sera D."/>
            <person name="Hendrix R.W."/>
            <person name="Hatfull G.F."/>
        </authorList>
    </citation>
    <scope>NUCLEOTIDE SEQUENCE</scope>
</reference>
<reference evidence="6" key="3">
    <citation type="journal article" date="2018" name="Algal Res.">
        <title>Characterization of plant carbon substrate utilization by Auxenochlorella protothecoides.</title>
        <authorList>
            <person name="Vogler B.W."/>
            <person name="Starkenburg S.R."/>
            <person name="Sudasinghe N."/>
            <person name="Schambach J.Y."/>
            <person name="Rollin J.A."/>
            <person name="Pattathil S."/>
            <person name="Barry A.N."/>
        </authorList>
    </citation>
    <scope>NUCLEOTIDE SEQUENCE [LARGE SCALE GENOMIC DNA]</scope>
    <source>
        <strain evidence="6">UTEX 25</strain>
    </source>
</reference>
<feature type="transmembrane region" description="Helical" evidence="1">
    <location>
        <begin position="53"/>
        <end position="75"/>
    </location>
</feature>
<dbReference type="KEGG" id="apro:F751_0032"/>
<protein>
    <submittedName>
        <fullName evidence="3">Uncharacterized protein</fullName>
    </submittedName>
</protein>
<evidence type="ECO:0000256" key="1">
    <source>
        <dbReference type="SAM" id="Phobius"/>
    </source>
</evidence>
<feature type="transmembrane region" description="Helical" evidence="1">
    <location>
        <begin position="119"/>
        <end position="142"/>
    </location>
</feature>
<dbReference type="AlphaFoldDB" id="A0A087S9V9"/>
<accession>A0A087S9V9</accession>
<dbReference type="OrthoDB" id="510594at2759"/>
<evidence type="ECO:0000313" key="5">
    <source>
        <dbReference type="Proteomes" id="UP000028924"/>
    </source>
</evidence>
<dbReference type="Proteomes" id="UP000279271">
    <property type="component" value="Unassembled WGS sequence"/>
</dbReference>
<reference evidence="3 5" key="1">
    <citation type="journal article" date="2014" name="BMC Genomics">
        <title>Oil accumulation mechanisms of the oleaginous microalga Chlorella protothecoides revealed through its genome, transcriptomes, and proteomes.</title>
        <authorList>
            <person name="Gao C."/>
            <person name="Wang Y."/>
            <person name="Shen Y."/>
            <person name="Yan D."/>
            <person name="He X."/>
            <person name="Dai J."/>
            <person name="Wu Q."/>
        </authorList>
    </citation>
    <scope>NUCLEOTIDE SEQUENCE [LARGE SCALE GENOMIC DNA]</scope>
    <source>
        <strain evidence="3 5">0710</strain>
    </source>
</reference>
<keyword evidence="1" id="KW-1133">Transmembrane helix</keyword>
<evidence type="ECO:0000313" key="6">
    <source>
        <dbReference type="Proteomes" id="UP000279271"/>
    </source>
</evidence>
<dbReference type="Proteomes" id="UP000028924">
    <property type="component" value="Unassembled WGS sequence"/>
</dbReference>
<keyword evidence="5" id="KW-1185">Reference proteome</keyword>
<keyword evidence="1" id="KW-0472">Membrane</keyword>
<sequence>MEHIVVYGILGLTSLGWIIMLAGIGSVQANCGRDALDRGADAGYLGPAECNTIFGYTWWIVWLQLAVLLGITFSIVKGVERWRAPALGYLAIASVLTMDTANTYIYFNSTPVNNHSAARATAAGAVICSIGNLALMTCVGLLEEKEIIGPKPMAVPKSSIPSAVI</sequence>
<gene>
    <name evidence="4" type="ORF">APUTEX25_005191</name>
    <name evidence="3" type="ORF">F751_0032</name>
    <name evidence="2" type="ORF">g.9867</name>
</gene>
<name>A0A087S9V9_AUXPR</name>
<dbReference type="GeneID" id="23611423"/>